<reference evidence="5 7" key="2">
    <citation type="submission" date="2016-11" db="EMBL/GenBank/DDBJ databases">
        <title>Genome sequencing of Amycolatopsis regifaucium.</title>
        <authorList>
            <person name="Mayilraj S."/>
            <person name="Kaur N."/>
        </authorList>
    </citation>
    <scope>NUCLEOTIDE SEQUENCE [LARGE SCALE GENOMIC DNA]</scope>
    <source>
        <strain evidence="5 7">GY080</strain>
    </source>
</reference>
<proteinExistence type="predicted"/>
<dbReference type="InterPro" id="IPR049449">
    <property type="entry name" value="TesB_ACOT8-like_N"/>
</dbReference>
<dbReference type="EMBL" id="LQCI01000002">
    <property type="protein sequence ID" value="KZB88113.1"/>
    <property type="molecule type" value="Genomic_DNA"/>
</dbReference>
<dbReference type="Proteomes" id="UP000186883">
    <property type="component" value="Unassembled WGS sequence"/>
</dbReference>
<gene>
    <name evidence="5" type="ORF">ATP06_0231235</name>
    <name evidence="4" type="ORF">AVL48_19275</name>
</gene>
<evidence type="ECO:0000313" key="5">
    <source>
        <dbReference type="EMBL" id="OKA04384.1"/>
    </source>
</evidence>
<dbReference type="AlphaFoldDB" id="A0A154MVY5"/>
<dbReference type="Gene3D" id="2.40.160.210">
    <property type="entry name" value="Acyl-CoA thioesterase, double hotdog domain"/>
    <property type="match status" value="1"/>
</dbReference>
<evidence type="ECO:0000256" key="1">
    <source>
        <dbReference type="SAM" id="MobiDB-lite"/>
    </source>
</evidence>
<evidence type="ECO:0000313" key="7">
    <source>
        <dbReference type="Proteomes" id="UP000186883"/>
    </source>
</evidence>
<dbReference type="Pfam" id="PF20789">
    <property type="entry name" value="4HBT_3C"/>
    <property type="match status" value="1"/>
</dbReference>
<keyword evidence="7" id="KW-1185">Reference proteome</keyword>
<dbReference type="EMBL" id="LOBU02000022">
    <property type="protein sequence ID" value="OKA04384.1"/>
    <property type="molecule type" value="Genomic_DNA"/>
</dbReference>
<dbReference type="OrthoDB" id="1413770at2"/>
<reference evidence="4 6" key="1">
    <citation type="submission" date="2015-12" db="EMBL/GenBank/DDBJ databases">
        <title>Amycolatopsis regifaucium genome sequencing and assembly.</title>
        <authorList>
            <person name="Mayilraj S."/>
        </authorList>
    </citation>
    <scope>NUCLEOTIDE SEQUENCE [LARGE SCALE GENOMIC DNA]</scope>
    <source>
        <strain evidence="4 6">GY080</strain>
    </source>
</reference>
<organism evidence="4 6">
    <name type="scientific">Amycolatopsis regifaucium</name>
    <dbReference type="NCBI Taxonomy" id="546365"/>
    <lineage>
        <taxon>Bacteria</taxon>
        <taxon>Bacillati</taxon>
        <taxon>Actinomycetota</taxon>
        <taxon>Actinomycetes</taxon>
        <taxon>Pseudonocardiales</taxon>
        <taxon>Pseudonocardiaceae</taxon>
        <taxon>Amycolatopsis</taxon>
    </lineage>
</organism>
<dbReference type="Proteomes" id="UP000076321">
    <property type="component" value="Unassembled WGS sequence"/>
</dbReference>
<accession>A0A154MVY5</accession>
<feature type="region of interest" description="Disordered" evidence="1">
    <location>
        <begin position="107"/>
        <end position="126"/>
    </location>
</feature>
<evidence type="ECO:0000313" key="6">
    <source>
        <dbReference type="Proteomes" id="UP000076321"/>
    </source>
</evidence>
<feature type="domain" description="Acyl-CoA thioesterase-like C-terminal" evidence="3">
    <location>
        <begin position="123"/>
        <end position="255"/>
    </location>
</feature>
<sequence>MTEAFYVPSGDGKFVPTEHTAGPWTPDAQHFGPPSALLVRALEEIEAPHASQLARVTIEILGPAPLEELSVRAAVKRPGRSVEWLEAELVHGERAVARASAWRIATSDTTPVATSEGPALPSPDELPASSWPEGWHGGYLGAVEWRRVRGALDEPGPATVWGRQRVALVDGEKPSALQRLFVLADSGNGISNFLDPREWWFINSELTVHLRRPPLGDWIGVDAATLVGPNGIGTATTTLHDASGPLGSGAQALLVRPRQAGS</sequence>
<name>A0A154MVY5_9PSEU</name>
<dbReference type="Pfam" id="PF13622">
    <property type="entry name" value="4HBT_3"/>
    <property type="match status" value="1"/>
</dbReference>
<dbReference type="InterPro" id="IPR029069">
    <property type="entry name" value="HotDog_dom_sf"/>
</dbReference>
<protein>
    <submittedName>
        <fullName evidence="4">TesB-like acyl-CoA thioesterase 5</fullName>
    </submittedName>
</protein>
<evidence type="ECO:0000259" key="2">
    <source>
        <dbReference type="Pfam" id="PF13622"/>
    </source>
</evidence>
<dbReference type="RefSeq" id="WP_061986577.1">
    <property type="nucleotide sequence ID" value="NZ_FOPQ01000004.1"/>
</dbReference>
<comment type="caution">
    <text evidence="4">The sequence shown here is derived from an EMBL/GenBank/DDBJ whole genome shotgun (WGS) entry which is preliminary data.</text>
</comment>
<evidence type="ECO:0000313" key="4">
    <source>
        <dbReference type="EMBL" id="KZB88113.1"/>
    </source>
</evidence>
<dbReference type="SUPFAM" id="SSF54637">
    <property type="entry name" value="Thioesterase/thiol ester dehydrase-isomerase"/>
    <property type="match status" value="1"/>
</dbReference>
<dbReference type="InterPro" id="IPR042171">
    <property type="entry name" value="Acyl-CoA_hotdog"/>
</dbReference>
<dbReference type="InterPro" id="IPR049450">
    <property type="entry name" value="ACOT8-like_C"/>
</dbReference>
<evidence type="ECO:0000259" key="3">
    <source>
        <dbReference type="Pfam" id="PF20789"/>
    </source>
</evidence>
<feature type="domain" description="Acyl-CoA thioesterase-like N-terminal HotDog" evidence="2">
    <location>
        <begin position="21"/>
        <end position="103"/>
    </location>
</feature>